<keyword evidence="4" id="KW-1185">Reference proteome</keyword>
<name>A0ABY3PI02_9CYAN</name>
<feature type="transmembrane region" description="Helical" evidence="2">
    <location>
        <begin position="114"/>
        <end position="134"/>
    </location>
</feature>
<evidence type="ECO:0000256" key="2">
    <source>
        <dbReference type="SAM" id="Phobius"/>
    </source>
</evidence>
<protein>
    <submittedName>
        <fullName evidence="3">PrsW family intramembrane metalloprotease</fullName>
    </submittedName>
</protein>
<keyword evidence="2" id="KW-0472">Membrane</keyword>
<dbReference type="InterPro" id="IPR026898">
    <property type="entry name" value="PrsW"/>
</dbReference>
<dbReference type="Proteomes" id="UP001054846">
    <property type="component" value="Chromosome"/>
</dbReference>
<keyword evidence="3" id="KW-0645">Protease</keyword>
<keyword evidence="2" id="KW-0812">Transmembrane</keyword>
<dbReference type="GO" id="GO:0008237">
    <property type="term" value="F:metallopeptidase activity"/>
    <property type="evidence" value="ECO:0007669"/>
    <property type="project" value="UniProtKB-KW"/>
</dbReference>
<reference evidence="3 4" key="1">
    <citation type="journal article" date="2021" name="Genome Biol. Evol.">
        <title>Complete Genome Sequencing of a Novel Gloeobacter Species from a Waterfall Cave in Mexico.</title>
        <authorList>
            <person name="Saw J.H."/>
            <person name="Cardona T."/>
            <person name="Montejano G."/>
        </authorList>
    </citation>
    <scope>NUCLEOTIDE SEQUENCE [LARGE SCALE GENOMIC DNA]</scope>
    <source>
        <strain evidence="3">MG652769</strain>
    </source>
</reference>
<keyword evidence="3" id="KW-0378">Hydrolase</keyword>
<feature type="region of interest" description="Disordered" evidence="1">
    <location>
        <begin position="574"/>
        <end position="596"/>
    </location>
</feature>
<dbReference type="Pfam" id="PF13367">
    <property type="entry name" value="PrsW-protease"/>
    <property type="match status" value="1"/>
</dbReference>
<feature type="transmembrane region" description="Helical" evidence="2">
    <location>
        <begin position="280"/>
        <end position="299"/>
    </location>
</feature>
<feature type="transmembrane region" description="Helical" evidence="2">
    <location>
        <begin position="40"/>
        <end position="60"/>
    </location>
</feature>
<feature type="transmembrane region" description="Helical" evidence="2">
    <location>
        <begin position="334"/>
        <end position="354"/>
    </location>
</feature>
<feature type="transmembrane region" description="Helical" evidence="2">
    <location>
        <begin position="201"/>
        <end position="222"/>
    </location>
</feature>
<proteinExistence type="predicted"/>
<evidence type="ECO:0000256" key="1">
    <source>
        <dbReference type="SAM" id="MobiDB-lite"/>
    </source>
</evidence>
<feature type="transmembrane region" description="Helical" evidence="2">
    <location>
        <begin position="374"/>
        <end position="399"/>
    </location>
</feature>
<keyword evidence="2" id="KW-1133">Transmembrane helix</keyword>
<evidence type="ECO:0000313" key="4">
    <source>
        <dbReference type="Proteomes" id="UP001054846"/>
    </source>
</evidence>
<dbReference type="PANTHER" id="PTHR36844:SF1">
    <property type="entry name" value="PROTEASE PRSW"/>
    <property type="match status" value="1"/>
</dbReference>
<accession>A0ABY3PI02</accession>
<dbReference type="PANTHER" id="PTHR36844">
    <property type="entry name" value="PROTEASE PRSW"/>
    <property type="match status" value="1"/>
</dbReference>
<feature type="transmembrane region" description="Helical" evidence="2">
    <location>
        <begin position="146"/>
        <end position="165"/>
    </location>
</feature>
<feature type="transmembrane region" description="Helical" evidence="2">
    <location>
        <begin position="177"/>
        <end position="195"/>
    </location>
</feature>
<sequence>MTFAVPNFLLIAAAIAPALFLLALLALLPKSVTRWAAPRPLWTVAIATLTGVGSAFIALPVEMLLTSTPWRITNLGVLAVFALVAAGLAEEGAKYLVVRFYSWRLATFRERYDGLLYCGAVGLGFGALENIFYVSEGGLETAMVRALTAVPFHGMLGLVMGYFLGRAKVRQLAGERWGGLHVQGLFWAVLFHGLYDFFAFQASQIALVLLNGLLVVMAIWCLRAVISTRALSPSWGGCEPAAPSPFVPPPAVARNPVLAGILGLIPGLGQFYNREGQKGLFLLAAGIMNLVLLASVWLLLNAPQAAIEALFVLAGLSLAIKPEQFIQTLAAAPVLQILLALNAVFCLLSAFDAYRAARSGRFDYLEAPEKRIRFLQTFSASYVGHVLLLFFAVLVPVIAGGGPKGQGEQPGQIGTIEFDLVTTPKKLDGFSGKPEGTAKGTAKKNAPKVVAQKSAPVPVPGPQAPKAQEAQEARGLPRSYNEYLSWKIRRYHDLYFDRVGTGQYTVVQYEIDSVGNVTNVQVLYDHTTAPGDVAELAAETVRRLDPALPLPAGIRSVTITELFWDGSPIGSPGSLEQRLSELPDGREVLPYPPEQS</sequence>
<feature type="transmembrane region" description="Helical" evidence="2">
    <location>
        <begin position="72"/>
        <end position="93"/>
    </location>
</feature>
<feature type="transmembrane region" description="Helical" evidence="2">
    <location>
        <begin position="6"/>
        <end position="28"/>
    </location>
</feature>
<feature type="region of interest" description="Disordered" evidence="1">
    <location>
        <begin position="429"/>
        <end position="474"/>
    </location>
</feature>
<gene>
    <name evidence="3" type="ORF">ISF26_15895</name>
</gene>
<feature type="compositionally biased region" description="Basic and acidic residues" evidence="1">
    <location>
        <begin position="578"/>
        <end position="587"/>
    </location>
</feature>
<dbReference type="RefSeq" id="WP_230840278.1">
    <property type="nucleotide sequence ID" value="NZ_CP063845.1"/>
</dbReference>
<keyword evidence="3" id="KW-0482">Metalloprotease</keyword>
<organism evidence="3 4">
    <name type="scientific">Gloeobacter morelensis MG652769</name>
    <dbReference type="NCBI Taxonomy" id="2781736"/>
    <lineage>
        <taxon>Bacteria</taxon>
        <taxon>Bacillati</taxon>
        <taxon>Cyanobacteriota</taxon>
        <taxon>Cyanophyceae</taxon>
        <taxon>Gloeobacterales</taxon>
        <taxon>Gloeobacteraceae</taxon>
        <taxon>Gloeobacter</taxon>
        <taxon>Gloeobacter morelensis</taxon>
    </lineage>
</organism>
<evidence type="ECO:0000313" key="3">
    <source>
        <dbReference type="EMBL" id="UFP93275.1"/>
    </source>
</evidence>
<dbReference type="EMBL" id="CP063845">
    <property type="protein sequence ID" value="UFP93275.1"/>
    <property type="molecule type" value="Genomic_DNA"/>
</dbReference>